<reference evidence="6 7" key="1">
    <citation type="journal article" date="2023" name="Arcadia Sci">
        <title>De novo assembly of a long-read Amblyomma americanum tick genome.</title>
        <authorList>
            <person name="Chou S."/>
            <person name="Poskanzer K.E."/>
            <person name="Rollins M."/>
            <person name="Thuy-Boun P.S."/>
        </authorList>
    </citation>
    <scope>NUCLEOTIDE SEQUENCE [LARGE SCALE GENOMIC DNA]</scope>
    <source>
        <strain evidence="6">F_SG_1</strain>
        <tissue evidence="6">Salivary glands</tissue>
    </source>
</reference>
<accession>A0AAQ4F8P9</accession>
<dbReference type="InterPro" id="IPR045851">
    <property type="entry name" value="AMP-bd_C_sf"/>
</dbReference>
<organism evidence="6 7">
    <name type="scientific">Amblyomma americanum</name>
    <name type="common">Lone star tick</name>
    <dbReference type="NCBI Taxonomy" id="6943"/>
    <lineage>
        <taxon>Eukaryota</taxon>
        <taxon>Metazoa</taxon>
        <taxon>Ecdysozoa</taxon>
        <taxon>Arthropoda</taxon>
        <taxon>Chelicerata</taxon>
        <taxon>Arachnida</taxon>
        <taxon>Acari</taxon>
        <taxon>Parasitiformes</taxon>
        <taxon>Ixodida</taxon>
        <taxon>Ixodoidea</taxon>
        <taxon>Ixodidae</taxon>
        <taxon>Amblyomminae</taxon>
        <taxon>Amblyomma</taxon>
    </lineage>
</organism>
<evidence type="ECO:0008006" key="8">
    <source>
        <dbReference type="Google" id="ProtNLM"/>
    </source>
</evidence>
<comment type="subcellular location">
    <subcellularLocation>
        <location evidence="1">Peroxisome</location>
    </subcellularLocation>
</comment>
<dbReference type="Gene3D" id="3.30.300.30">
    <property type="match status" value="1"/>
</dbReference>
<dbReference type="Proteomes" id="UP001321473">
    <property type="component" value="Unassembled WGS sequence"/>
</dbReference>
<comment type="caution">
    <text evidence="6">The sequence shown here is derived from an EMBL/GenBank/DDBJ whole genome shotgun (WGS) entry which is preliminary data.</text>
</comment>
<dbReference type="InterPro" id="IPR000873">
    <property type="entry name" value="AMP-dep_synth/lig_dom"/>
</dbReference>
<dbReference type="Pfam" id="PF00501">
    <property type="entry name" value="AMP-binding"/>
    <property type="match status" value="1"/>
</dbReference>
<dbReference type="Pfam" id="PF13193">
    <property type="entry name" value="AMP-binding_C"/>
    <property type="match status" value="1"/>
</dbReference>
<dbReference type="AlphaFoldDB" id="A0AAQ4F8P9"/>
<evidence type="ECO:0000313" key="7">
    <source>
        <dbReference type="Proteomes" id="UP001321473"/>
    </source>
</evidence>
<evidence type="ECO:0000313" key="6">
    <source>
        <dbReference type="EMBL" id="KAK8783580.1"/>
    </source>
</evidence>
<feature type="domain" description="AMP-binding enzyme C-terminal" evidence="5">
    <location>
        <begin position="215"/>
        <end position="293"/>
    </location>
</feature>
<dbReference type="Gene3D" id="3.40.50.980">
    <property type="match status" value="1"/>
</dbReference>
<dbReference type="InterPro" id="IPR025110">
    <property type="entry name" value="AMP-bd_C"/>
</dbReference>
<dbReference type="GO" id="GO:0005777">
    <property type="term" value="C:peroxisome"/>
    <property type="evidence" value="ECO:0007669"/>
    <property type="project" value="UniProtKB-SubCell"/>
</dbReference>
<evidence type="ECO:0000256" key="3">
    <source>
        <dbReference type="SAM" id="SignalP"/>
    </source>
</evidence>
<evidence type="ECO:0000256" key="2">
    <source>
        <dbReference type="ARBA" id="ARBA00023140"/>
    </source>
</evidence>
<feature type="chain" id="PRO_5042888380" description="Acyl-coa synthetase" evidence="3">
    <location>
        <begin position="26"/>
        <end position="308"/>
    </location>
</feature>
<proteinExistence type="predicted"/>
<keyword evidence="2" id="KW-0576">Peroxisome</keyword>
<evidence type="ECO:0000259" key="4">
    <source>
        <dbReference type="Pfam" id="PF00501"/>
    </source>
</evidence>
<dbReference type="PANTHER" id="PTHR24096">
    <property type="entry name" value="LONG-CHAIN-FATTY-ACID--COA LIGASE"/>
    <property type="match status" value="1"/>
</dbReference>
<keyword evidence="7" id="KW-1185">Reference proteome</keyword>
<dbReference type="Gene3D" id="2.30.38.10">
    <property type="entry name" value="Luciferase, Domain 3"/>
    <property type="match status" value="1"/>
</dbReference>
<dbReference type="GO" id="GO:0016405">
    <property type="term" value="F:CoA-ligase activity"/>
    <property type="evidence" value="ECO:0007669"/>
    <property type="project" value="TreeGrafter"/>
</dbReference>
<evidence type="ECO:0000259" key="5">
    <source>
        <dbReference type="Pfam" id="PF13193"/>
    </source>
</evidence>
<dbReference type="SUPFAM" id="SSF56801">
    <property type="entry name" value="Acetyl-CoA synthetase-like"/>
    <property type="match status" value="1"/>
</dbReference>
<gene>
    <name evidence="6" type="ORF">V5799_010057</name>
</gene>
<name>A0AAQ4F8P9_AMBAM</name>
<evidence type="ECO:0000256" key="1">
    <source>
        <dbReference type="ARBA" id="ARBA00004275"/>
    </source>
</evidence>
<dbReference type="PANTHER" id="PTHR24096:SF422">
    <property type="entry name" value="BCDNA.GH02901"/>
    <property type="match status" value="1"/>
</dbReference>
<protein>
    <recommendedName>
        <fullName evidence="8">Acyl-coa synthetase</fullName>
    </recommendedName>
</protein>
<keyword evidence="3" id="KW-0732">Signal</keyword>
<feature type="signal peptide" evidence="3">
    <location>
        <begin position="1"/>
        <end position="25"/>
    </location>
</feature>
<sequence length="308" mass="33721">MVTFQIVGGRAVLLVILPCARDICAYWRNDPTLRRAGEIFFDGEVFLAWNPVSHASGFLIPAAAFCCGAKVVPSSGGLCARDFVDIVNKHKVFTLESLRNGYGLSETIGFVCITEPETIGHRSVGLPLPMVEYKIVDSEHGVALGPGDVGEITFRAPSLMRGYHNKPEATAEVIDQYGWFSSGDAGYYDSCGRLYVVERLKDMIKCLDQQVAPAEIESLLAQHPLVMEAAVVGIEHPDFGEAPTAFVVTAPSVQGCVTEEELKRLVAEQAASHKHLHGGVVFVDHIPKTDTGKYMRRMLRVQYRNKLG</sequence>
<dbReference type="EMBL" id="JARKHS020005399">
    <property type="protein sequence ID" value="KAK8783580.1"/>
    <property type="molecule type" value="Genomic_DNA"/>
</dbReference>
<feature type="domain" description="AMP-dependent synthetase/ligase" evidence="4">
    <location>
        <begin position="97"/>
        <end position="164"/>
    </location>
</feature>